<dbReference type="EMBL" id="MK072014">
    <property type="protein sequence ID" value="AYV77185.1"/>
    <property type="molecule type" value="Genomic_DNA"/>
</dbReference>
<reference evidence="1" key="1">
    <citation type="submission" date="2018-10" db="EMBL/GenBank/DDBJ databases">
        <title>Hidden diversity of soil giant viruses.</title>
        <authorList>
            <person name="Schulz F."/>
            <person name="Alteio L."/>
            <person name="Goudeau D."/>
            <person name="Ryan E.M."/>
            <person name="Malmstrom R.R."/>
            <person name="Blanchard J."/>
            <person name="Woyke T."/>
        </authorList>
    </citation>
    <scope>NUCLEOTIDE SEQUENCE</scope>
    <source>
        <strain evidence="1">BAV1</strain>
    </source>
</reference>
<evidence type="ECO:0000313" key="1">
    <source>
        <dbReference type="EMBL" id="AYV77185.1"/>
    </source>
</evidence>
<protein>
    <submittedName>
        <fullName evidence="1">Uncharacterized protein</fullName>
    </submittedName>
</protein>
<sequence length="64" mass="7739">MGILDEGNEEVYRYDLIFKDNMELMSRSGQYNLTFKTNKKPYKYKIWPYSVSKQWLKSYDTIIG</sequence>
<accession>A0A3G4ZQN6</accession>
<proteinExistence type="predicted"/>
<name>A0A3G4ZQN6_9VIRU</name>
<organism evidence="1">
    <name type="scientific">Barrevirus sp</name>
    <dbReference type="NCBI Taxonomy" id="2487763"/>
    <lineage>
        <taxon>Viruses</taxon>
        <taxon>Varidnaviria</taxon>
        <taxon>Bamfordvirae</taxon>
        <taxon>Nucleocytoviricota</taxon>
        <taxon>Megaviricetes</taxon>
        <taxon>Imitervirales</taxon>
        <taxon>Mimiviridae</taxon>
        <taxon>Klosneuvirinae</taxon>
    </lineage>
</organism>
<gene>
    <name evidence="1" type="ORF">Barrevirus17_11</name>
</gene>